<keyword evidence="4" id="KW-0496">Mitochondrion</keyword>
<keyword evidence="10" id="KW-1185">Reference proteome</keyword>
<dbReference type="Pfam" id="PF00565">
    <property type="entry name" value="SNase"/>
    <property type="match status" value="4"/>
</dbReference>
<dbReference type="PROSITE" id="PS50830">
    <property type="entry name" value="TNASE_3"/>
    <property type="match status" value="1"/>
</dbReference>
<dbReference type="PIRSF" id="PIRSF017179">
    <property type="entry name" value="RISC-Tudor-SN"/>
    <property type="match status" value="1"/>
</dbReference>
<dbReference type="Gene3D" id="2.30.30.140">
    <property type="match status" value="1"/>
</dbReference>
<dbReference type="Proteomes" id="UP001152885">
    <property type="component" value="Unassembled WGS sequence"/>
</dbReference>
<evidence type="ECO:0000259" key="8">
    <source>
        <dbReference type="PROSITE" id="PS50830"/>
    </source>
</evidence>
<dbReference type="OrthoDB" id="10023235at2759"/>
<protein>
    <submittedName>
        <fullName evidence="9">Uncharacterized protein</fullName>
    </submittedName>
</protein>
<dbReference type="GO" id="GO:0006402">
    <property type="term" value="P:mRNA catabolic process"/>
    <property type="evidence" value="ECO:0007669"/>
    <property type="project" value="UniProtKB-UniRule"/>
</dbReference>
<dbReference type="InterPro" id="IPR002999">
    <property type="entry name" value="Tudor"/>
</dbReference>
<feature type="domain" description="TNase-like" evidence="8">
    <location>
        <begin position="302"/>
        <end position="450"/>
    </location>
</feature>
<evidence type="ECO:0000256" key="6">
    <source>
        <dbReference type="SAM" id="MobiDB-lite"/>
    </source>
</evidence>
<comment type="caution">
    <text evidence="9">The sequence shown here is derived from an EMBL/GenBank/DDBJ whole genome shotgun (WGS) entry which is preliminary data.</text>
</comment>
<dbReference type="InterPro" id="IPR035437">
    <property type="entry name" value="SNase_OB-fold_sf"/>
</dbReference>
<dbReference type="FunFam" id="2.30.30.140:FF:000018">
    <property type="entry name" value="Serine/threonine-protein kinase 31"/>
    <property type="match status" value="1"/>
</dbReference>
<keyword evidence="3" id="KW-0677">Repeat</keyword>
<dbReference type="GO" id="GO:0005634">
    <property type="term" value="C:nucleus"/>
    <property type="evidence" value="ECO:0007669"/>
    <property type="project" value="TreeGrafter"/>
</dbReference>
<dbReference type="GO" id="GO:0031332">
    <property type="term" value="C:RNAi effector complex"/>
    <property type="evidence" value="ECO:0007669"/>
    <property type="project" value="InterPro"/>
</dbReference>
<proteinExistence type="predicted"/>
<dbReference type="Pfam" id="PF00567">
    <property type="entry name" value="TUDOR"/>
    <property type="match status" value="1"/>
</dbReference>
<dbReference type="GO" id="GO:0005829">
    <property type="term" value="C:cytosol"/>
    <property type="evidence" value="ECO:0007669"/>
    <property type="project" value="UniProtKB-UniRule"/>
</dbReference>
<dbReference type="InterPro" id="IPR016071">
    <property type="entry name" value="Staphylococal_nuclease_OB-fold"/>
</dbReference>
<dbReference type="SUPFAM" id="SSF50199">
    <property type="entry name" value="Staphylococcal nuclease"/>
    <property type="match status" value="5"/>
</dbReference>
<dbReference type="AlphaFoldDB" id="A0A9W4XBL5"/>
<evidence type="ECO:0000259" key="7">
    <source>
        <dbReference type="PROSITE" id="PS50304"/>
    </source>
</evidence>
<reference evidence="9" key="1">
    <citation type="submission" date="2022-12" db="EMBL/GenBank/DDBJ databases">
        <authorList>
            <person name="Brejova B."/>
        </authorList>
    </citation>
    <scope>NUCLEOTIDE SEQUENCE</scope>
</reference>
<evidence type="ECO:0000256" key="2">
    <source>
        <dbReference type="ARBA" id="ARBA00022490"/>
    </source>
</evidence>
<name>A0A9W4XBL5_9ASCO</name>
<dbReference type="PROSITE" id="PS50304">
    <property type="entry name" value="TUDOR"/>
    <property type="match status" value="1"/>
</dbReference>
<accession>A0A9W4XBL5</accession>
<dbReference type="SMART" id="SM00318">
    <property type="entry name" value="SNc"/>
    <property type="match status" value="4"/>
</dbReference>
<keyword evidence="2 5" id="KW-0963">Cytoplasm</keyword>
<dbReference type="Gene3D" id="2.40.50.90">
    <property type="match status" value="5"/>
</dbReference>
<evidence type="ECO:0000313" key="10">
    <source>
        <dbReference type="Proteomes" id="UP001152885"/>
    </source>
</evidence>
<dbReference type="SMART" id="SM00333">
    <property type="entry name" value="TUDOR"/>
    <property type="match status" value="1"/>
</dbReference>
<organism evidence="9 10">
    <name type="scientific">Candida verbasci</name>
    <dbReference type="NCBI Taxonomy" id="1227364"/>
    <lineage>
        <taxon>Eukaryota</taxon>
        <taxon>Fungi</taxon>
        <taxon>Dikarya</taxon>
        <taxon>Ascomycota</taxon>
        <taxon>Saccharomycotina</taxon>
        <taxon>Pichiomycetes</taxon>
        <taxon>Debaryomycetaceae</taxon>
        <taxon>Candida/Lodderomyces clade</taxon>
        <taxon>Candida</taxon>
    </lineage>
</organism>
<dbReference type="InterPro" id="IPR016685">
    <property type="entry name" value="Silence_cplx_Nase-comp_TudorSN"/>
</dbReference>
<comment type="subcellular location">
    <subcellularLocation>
        <location evidence="1 5">Cytoplasm</location>
    </subcellularLocation>
</comment>
<dbReference type="PANTHER" id="PTHR12302">
    <property type="entry name" value="EBNA2 BINDING PROTEIN P100"/>
    <property type="match status" value="1"/>
</dbReference>
<dbReference type="EMBL" id="CANTUO010000001">
    <property type="protein sequence ID" value="CAI5756243.1"/>
    <property type="molecule type" value="Genomic_DNA"/>
</dbReference>
<feature type="domain" description="Tudor" evidence="7">
    <location>
        <begin position="695"/>
        <end position="755"/>
    </location>
</feature>
<dbReference type="GO" id="GO:0031047">
    <property type="term" value="P:regulatory ncRNA-mediated gene silencing"/>
    <property type="evidence" value="ECO:0007669"/>
    <property type="project" value="UniProtKB-UniRule"/>
</dbReference>
<evidence type="ECO:0000256" key="3">
    <source>
        <dbReference type="ARBA" id="ARBA00022737"/>
    </source>
</evidence>
<sequence length="881" mass="99332">MVSLVAKVKNVTSADSFILIPSKTNQFPVPERLLTLSNVKPIRDFESKEYVRNLLIGKEIKFTVENKVNNREFGDISSPIFSSLIEYLLENGIVKLRDALHDESEKVQILKKIENEAKNKKVGLWGKSKSYESIELTEDVILKSQKTPIRVIVDKVINGDRIVGTLVDGNHLVNSTFLLAGLKCPRTDDTTNTTVAQHAKKFVEDKLLTTKVELTTTIIGTNQNGLPLILINHPSGNNIIEKELELGYGEIVDWQSSLIGSKIMSQFRKAEQTAKALGKGIYATATAKTTTTTIKGLKPGITIDNVIIAKVVSADTLIIRLKDDSEYTVQLASLRAPKPNDTTTTSDHLKQQSLVATAKDFVRNQVIGKSGSIYIDGFRSENKDLNLEARFLISFKYGKDEDLSELIVKNGFATVIKHNKATTNERSMNWDKLIELEEVAKSQKKGQYGDLNKLQINGRVIDASENLTKSKTFFNGFKQKGRISGFHVEYIPNGTRLKLYNPKEGTKLTLILGGLSNAKSDQLEDAVSYLNKKYLQKNIEFEIYDMDKLGGFIGNVFINSNSLSPIQINLVELGHVRLHEFAVNSNPFVNELIKAEDAAKEQHKGIWKDYNEEEIKQQNNENKLNELNLGQESQKPKFFDIEVVEINEFGVISFHNLDSKIQESFRTFKTQFQQFHSQPPSASSKSDSPFNLTKPPKKNELVSAKFKEDGKYYRAKVLNYDKSTQKFEIKHVDFGNIDKVSLRELRSLPEKFNTVKIAPFAHTTILQSLKLPPSKPTDYLTDAIYALEDLLYDKKLVINALPSSKEGIEYESIIYDSDKSVKDPDYTINKQLVQDGWAIVDEKVNNSYTNELKTLQSKAKSSHLGCWEFGDISFEDESLLR</sequence>
<feature type="region of interest" description="Disordered" evidence="6">
    <location>
        <begin position="676"/>
        <end position="696"/>
    </location>
</feature>
<dbReference type="SUPFAM" id="SSF63748">
    <property type="entry name" value="Tudor/PWWP/MBT"/>
    <property type="match status" value="1"/>
</dbReference>
<gene>
    <name evidence="9" type="ORF">CANVERA_P0759</name>
</gene>
<evidence type="ECO:0000256" key="5">
    <source>
        <dbReference type="PIRNR" id="PIRNR017179"/>
    </source>
</evidence>
<dbReference type="PANTHER" id="PTHR12302:SF2">
    <property type="entry name" value="STAPHYLOCOCCAL NUCLEASE DOMAIN-CONTAINING PROTEIN 1"/>
    <property type="match status" value="1"/>
</dbReference>
<evidence type="ECO:0000313" key="9">
    <source>
        <dbReference type="EMBL" id="CAI5756243.1"/>
    </source>
</evidence>
<dbReference type="GO" id="GO:0003723">
    <property type="term" value="F:RNA binding"/>
    <property type="evidence" value="ECO:0007669"/>
    <property type="project" value="UniProtKB-UniRule"/>
</dbReference>
<feature type="compositionally biased region" description="Low complexity" evidence="6">
    <location>
        <begin position="677"/>
        <end position="689"/>
    </location>
</feature>
<evidence type="ECO:0000256" key="1">
    <source>
        <dbReference type="ARBA" id="ARBA00004496"/>
    </source>
</evidence>
<evidence type="ECO:0000256" key="4">
    <source>
        <dbReference type="ARBA" id="ARBA00023128"/>
    </source>
</evidence>
<dbReference type="GO" id="GO:0004518">
    <property type="term" value="F:nuclease activity"/>
    <property type="evidence" value="ECO:0007669"/>
    <property type="project" value="TreeGrafter"/>
</dbReference>